<evidence type="ECO:0000259" key="5">
    <source>
        <dbReference type="Pfam" id="PF07992"/>
    </source>
</evidence>
<dbReference type="AlphaFoldDB" id="A0A9P8Y7F6"/>
<evidence type="ECO:0000256" key="1">
    <source>
        <dbReference type="ARBA" id="ARBA00006442"/>
    </source>
</evidence>
<dbReference type="SUPFAM" id="SSF51905">
    <property type="entry name" value="FAD/NAD(P)-binding domain"/>
    <property type="match status" value="1"/>
</dbReference>
<dbReference type="EMBL" id="JAGTJQ010000005">
    <property type="protein sequence ID" value="KAH7031273.1"/>
    <property type="molecule type" value="Genomic_DNA"/>
</dbReference>
<reference evidence="6" key="1">
    <citation type="journal article" date="2021" name="Nat. Commun.">
        <title>Genetic determinants of endophytism in the Arabidopsis root mycobiome.</title>
        <authorList>
            <person name="Mesny F."/>
            <person name="Miyauchi S."/>
            <person name="Thiergart T."/>
            <person name="Pickel B."/>
            <person name="Atanasova L."/>
            <person name="Karlsson M."/>
            <person name="Huettel B."/>
            <person name="Barry K.W."/>
            <person name="Haridas S."/>
            <person name="Chen C."/>
            <person name="Bauer D."/>
            <person name="Andreopoulos W."/>
            <person name="Pangilinan J."/>
            <person name="LaButti K."/>
            <person name="Riley R."/>
            <person name="Lipzen A."/>
            <person name="Clum A."/>
            <person name="Drula E."/>
            <person name="Henrissat B."/>
            <person name="Kohler A."/>
            <person name="Grigoriev I.V."/>
            <person name="Martin F.M."/>
            <person name="Hacquard S."/>
        </authorList>
    </citation>
    <scope>NUCLEOTIDE SEQUENCE</scope>
    <source>
        <strain evidence="6">MPI-CAGE-CH-0230</strain>
    </source>
</reference>
<keyword evidence="2" id="KW-0285">Flavoprotein</keyword>
<dbReference type="Gene3D" id="3.50.50.100">
    <property type="match status" value="1"/>
</dbReference>
<dbReference type="GO" id="GO:0050660">
    <property type="term" value="F:flavin adenine dinucleotide binding"/>
    <property type="evidence" value="ECO:0007669"/>
    <property type="project" value="TreeGrafter"/>
</dbReference>
<gene>
    <name evidence="6" type="ORF">B0I36DRAFT_431408</name>
</gene>
<dbReference type="PANTHER" id="PTHR43735:SF3">
    <property type="entry name" value="FERROPTOSIS SUPPRESSOR PROTEIN 1"/>
    <property type="match status" value="1"/>
</dbReference>
<dbReference type="GeneID" id="70192128"/>
<dbReference type="PANTHER" id="PTHR43735">
    <property type="entry name" value="APOPTOSIS-INDUCING FACTOR 1"/>
    <property type="match status" value="1"/>
</dbReference>
<protein>
    <recommendedName>
        <fullName evidence="5">FAD/NAD(P)-binding domain-containing protein</fullName>
    </recommendedName>
</protein>
<keyword evidence="4" id="KW-0560">Oxidoreductase</keyword>
<dbReference type="PRINTS" id="PR00368">
    <property type="entry name" value="FADPNR"/>
</dbReference>
<evidence type="ECO:0000256" key="2">
    <source>
        <dbReference type="ARBA" id="ARBA00022630"/>
    </source>
</evidence>
<comment type="similarity">
    <text evidence="1">Belongs to the FAD-dependent oxidoreductase family.</text>
</comment>
<accession>A0A9P8Y7F6</accession>
<dbReference type="PRINTS" id="PR00411">
    <property type="entry name" value="PNDRDTASEI"/>
</dbReference>
<proteinExistence type="inferred from homology"/>
<keyword evidence="3" id="KW-0274">FAD</keyword>
<dbReference type="RefSeq" id="XP_046012953.1">
    <property type="nucleotide sequence ID" value="XM_046162582.1"/>
</dbReference>
<evidence type="ECO:0000256" key="4">
    <source>
        <dbReference type="ARBA" id="ARBA00023002"/>
    </source>
</evidence>
<dbReference type="InterPro" id="IPR036188">
    <property type="entry name" value="FAD/NAD-bd_sf"/>
</dbReference>
<dbReference type="Pfam" id="PF07992">
    <property type="entry name" value="Pyr_redox_2"/>
    <property type="match status" value="1"/>
</dbReference>
<evidence type="ECO:0000313" key="7">
    <source>
        <dbReference type="Proteomes" id="UP000756346"/>
    </source>
</evidence>
<dbReference type="GO" id="GO:0005737">
    <property type="term" value="C:cytoplasm"/>
    <property type="evidence" value="ECO:0007669"/>
    <property type="project" value="TreeGrafter"/>
</dbReference>
<dbReference type="InterPro" id="IPR023753">
    <property type="entry name" value="FAD/NAD-binding_dom"/>
</dbReference>
<dbReference type="GO" id="GO:0004174">
    <property type="term" value="F:electron-transferring-flavoprotein dehydrogenase activity"/>
    <property type="evidence" value="ECO:0007669"/>
    <property type="project" value="TreeGrafter"/>
</dbReference>
<feature type="domain" description="FAD/NAD(P)-binding" evidence="5">
    <location>
        <begin position="3"/>
        <end position="290"/>
    </location>
</feature>
<name>A0A9P8Y7F6_9PEZI</name>
<organism evidence="6 7">
    <name type="scientific">Microdochium trichocladiopsis</name>
    <dbReference type="NCBI Taxonomy" id="1682393"/>
    <lineage>
        <taxon>Eukaryota</taxon>
        <taxon>Fungi</taxon>
        <taxon>Dikarya</taxon>
        <taxon>Ascomycota</taxon>
        <taxon>Pezizomycotina</taxon>
        <taxon>Sordariomycetes</taxon>
        <taxon>Xylariomycetidae</taxon>
        <taxon>Xylariales</taxon>
        <taxon>Microdochiaceae</taxon>
        <taxon>Microdochium</taxon>
    </lineage>
</organism>
<sequence length="372" mass="39469">MPTIVILGGAYVGVRVAHSLLKTTAKTVKDLKIILVSKNSHFYWNMASVRLVIPGQLKEEQYAVPIAKGFEQYPAESFQLIVGSAEGLDTDAKTVSVKVGDAEQSISYDHLVLATGSRYVDSNVPWKANGTYEELAATIKNVQERIAEAKEIVVAGAGATGIELAGEIAFEYGKEKKVTLLSGDSQIFGGDSVASSAANELKKLGVVIKTSARVANTTTLADSGKTEIALENGEKLTADLFLSAMGVVPNSEYIPAKLLNAKKFVEVDETYRVTGAADVWAAGDVVAKPKATFVNGDLQATGLAKNIDLVLKGKTPAAISLMPFDVAAASVGRNRGVGRMGVVKLFSFMVYQMKGKTLGIQKMPGYHNGSSF</sequence>
<evidence type="ECO:0000313" key="6">
    <source>
        <dbReference type="EMBL" id="KAH7031273.1"/>
    </source>
</evidence>
<dbReference type="OrthoDB" id="202203at2759"/>
<keyword evidence="7" id="KW-1185">Reference proteome</keyword>
<evidence type="ECO:0000256" key="3">
    <source>
        <dbReference type="ARBA" id="ARBA00022827"/>
    </source>
</evidence>
<dbReference type="Proteomes" id="UP000756346">
    <property type="component" value="Unassembled WGS sequence"/>
</dbReference>
<comment type="caution">
    <text evidence="6">The sequence shown here is derived from an EMBL/GenBank/DDBJ whole genome shotgun (WGS) entry which is preliminary data.</text>
</comment>